<dbReference type="PROSITE" id="PS51257">
    <property type="entry name" value="PROKAR_LIPOPROTEIN"/>
    <property type="match status" value="1"/>
</dbReference>
<accession>A0A942YH60</accession>
<proteinExistence type="predicted"/>
<organism evidence="1 2">
    <name type="scientific">Lederbergia citri</name>
    <dbReference type="NCBI Taxonomy" id="2833580"/>
    <lineage>
        <taxon>Bacteria</taxon>
        <taxon>Bacillati</taxon>
        <taxon>Bacillota</taxon>
        <taxon>Bacilli</taxon>
        <taxon>Bacillales</taxon>
        <taxon>Bacillaceae</taxon>
        <taxon>Lederbergia</taxon>
    </lineage>
</organism>
<name>A0A942YH60_9BACI</name>
<gene>
    <name evidence="1" type="ORF">KHA97_10265</name>
</gene>
<sequence length="72" mass="8067">MWKWIIVGMLGSSLFLQGCVSNDSQGLKEQEKLKIIRAKLFTGNIPKIEVIGDKGMSCGTSKIFSERMDIYP</sequence>
<keyword evidence="2" id="KW-1185">Reference proteome</keyword>
<evidence type="ECO:0000313" key="1">
    <source>
        <dbReference type="EMBL" id="MBS4195439.1"/>
    </source>
</evidence>
<comment type="caution">
    <text evidence="1">The sequence shown here is derived from an EMBL/GenBank/DDBJ whole genome shotgun (WGS) entry which is preliminary data.</text>
</comment>
<dbReference type="EMBL" id="JAGYPG010000002">
    <property type="protein sequence ID" value="MBS4195439.1"/>
    <property type="molecule type" value="Genomic_DNA"/>
</dbReference>
<protein>
    <recommendedName>
        <fullName evidence="3">Lipoprotein</fullName>
    </recommendedName>
</protein>
<dbReference type="Proteomes" id="UP000681414">
    <property type="component" value="Unassembled WGS sequence"/>
</dbReference>
<evidence type="ECO:0000313" key="2">
    <source>
        <dbReference type="Proteomes" id="UP000681414"/>
    </source>
</evidence>
<evidence type="ECO:0008006" key="3">
    <source>
        <dbReference type="Google" id="ProtNLM"/>
    </source>
</evidence>
<dbReference type="RefSeq" id="WP_213124656.1">
    <property type="nucleotide sequence ID" value="NZ_JAGYPG010000002.1"/>
</dbReference>
<dbReference type="AlphaFoldDB" id="A0A942YH60"/>
<reference evidence="1 2" key="1">
    <citation type="submission" date="2021-05" db="EMBL/GenBank/DDBJ databases">
        <title>Novel Bacillus species.</title>
        <authorList>
            <person name="Liu G."/>
        </authorList>
    </citation>
    <scope>NUCLEOTIDE SEQUENCE [LARGE SCALE GENOMIC DNA]</scope>
    <source>
        <strain evidence="2">FJAT-49780</strain>
    </source>
</reference>